<dbReference type="GO" id="GO:0004806">
    <property type="term" value="F:triacylglycerol lipase activity"/>
    <property type="evidence" value="ECO:0007669"/>
    <property type="project" value="TreeGrafter"/>
</dbReference>
<feature type="region of interest" description="Disordered" evidence="3">
    <location>
        <begin position="331"/>
        <end position="351"/>
    </location>
</feature>
<dbReference type="InterPro" id="IPR037460">
    <property type="entry name" value="SEST-like"/>
</dbReference>
<evidence type="ECO:0000313" key="7">
    <source>
        <dbReference type="Proteomes" id="UP000619260"/>
    </source>
</evidence>
<feature type="disulfide bond" evidence="2">
    <location>
        <begin position="298"/>
        <end position="322"/>
    </location>
</feature>
<keyword evidence="2" id="KW-1015">Disulfide bond</keyword>
<dbReference type="EMBL" id="BOPF01000003">
    <property type="protein sequence ID" value="GIJ44377.1"/>
    <property type="molecule type" value="Genomic_DNA"/>
</dbReference>
<dbReference type="Pfam" id="PF13472">
    <property type="entry name" value="Lipase_GDSL_2"/>
    <property type="match status" value="1"/>
</dbReference>
<comment type="caution">
    <text evidence="6">The sequence shown here is derived from an EMBL/GenBank/DDBJ whole genome shotgun (WGS) entry which is preliminary data.</text>
</comment>
<organism evidence="6 7">
    <name type="scientific">Virgisporangium aliadipatigenens</name>
    <dbReference type="NCBI Taxonomy" id="741659"/>
    <lineage>
        <taxon>Bacteria</taxon>
        <taxon>Bacillati</taxon>
        <taxon>Actinomycetota</taxon>
        <taxon>Actinomycetes</taxon>
        <taxon>Micromonosporales</taxon>
        <taxon>Micromonosporaceae</taxon>
        <taxon>Virgisporangium</taxon>
    </lineage>
</organism>
<feature type="active site" description="Nucleophile" evidence="1">
    <location>
        <position position="276"/>
    </location>
</feature>
<evidence type="ECO:0000256" key="3">
    <source>
        <dbReference type="SAM" id="MobiDB-lite"/>
    </source>
</evidence>
<gene>
    <name evidence="6" type="ORF">Val02_12630</name>
</gene>
<keyword evidence="4" id="KW-0812">Transmembrane</keyword>
<feature type="domain" description="SGNH hydrolase-type esterase" evidence="5">
    <location>
        <begin position="272"/>
        <end position="535"/>
    </location>
</feature>
<dbReference type="PANTHER" id="PTHR37981:SF1">
    <property type="entry name" value="SGNH HYDROLASE-TYPE ESTERASE DOMAIN-CONTAINING PROTEIN"/>
    <property type="match status" value="1"/>
</dbReference>
<feature type="transmembrane region" description="Helical" evidence="4">
    <location>
        <begin position="65"/>
        <end position="86"/>
    </location>
</feature>
<sequence length="643" mass="68484">MVDRYGPLRRTICFAVAVIVLLFLARAGVPTPVTQLAFVVFIAMATLWVRGQYVDSLDDHRQWTVPAPAGLALAAVAAVCLALFAFTHRGGLGVVGALAFYLAAGAGVSAARQHEELRVGRLRVRPLPWASRIAVAGAVLLVLGVLALRFVGQPLVGALLILAAVLVLLPPGLAVLAERAIRALCERPRPWIGPTGAAVFVAAATVAYLLAGSWWVPAALVVLGLSVVALVSSTQAEIAIVLAVVALMGITPPHEDVPPELRPGTADPAVIAMGDSYLSGEGASTYFDGTDEGGRNTCHRSPTSWVARAAVELDWRLAFLACSGARTENIMPSGTPSDVYPDPEPQPGEDGTQLDQAARFTAPRMVVLSVGGNDSGFVTISLMCIAPGTCTDKERLWTDALAQLGARLDVMYRAVNAAFPDTPVVVVPYPEPIADNPRCDQVALNPSERAFIRRFATSLNDTVRAAADRAGFFFAEPMRHALRDAHLQLCDPDNRNRPGLNFLALRSVSGIAEQRFNPANWLNNSLHPNERGHAALLRAFRTWYAAQPMPARSGAGAAQATRAEPRDVTPCGLFALTGDGCRAQGQRWAVRQVGQMLLQYGVLGVLTAGGAFAGAVGLFAWRRRHRVGAREKVAYRENGPAPR</sequence>
<evidence type="ECO:0000259" key="5">
    <source>
        <dbReference type="Pfam" id="PF13472"/>
    </source>
</evidence>
<dbReference type="InterPro" id="IPR036514">
    <property type="entry name" value="SGNH_hydro_sf"/>
</dbReference>
<dbReference type="CDD" id="cd01823">
    <property type="entry name" value="SEST_like"/>
    <property type="match status" value="1"/>
</dbReference>
<name>A0A8J3YHI4_9ACTN</name>
<feature type="transmembrane region" description="Helical" evidence="4">
    <location>
        <begin position="35"/>
        <end position="53"/>
    </location>
</feature>
<protein>
    <recommendedName>
        <fullName evidence="5">SGNH hydrolase-type esterase domain-containing protein</fullName>
    </recommendedName>
</protein>
<feature type="transmembrane region" description="Helical" evidence="4">
    <location>
        <begin position="132"/>
        <end position="151"/>
    </location>
</feature>
<feature type="transmembrane region" description="Helical" evidence="4">
    <location>
        <begin position="92"/>
        <end position="111"/>
    </location>
</feature>
<feature type="disulfide bond" evidence="2">
    <location>
        <begin position="384"/>
        <end position="390"/>
    </location>
</feature>
<proteinExistence type="predicted"/>
<dbReference type="PANTHER" id="PTHR37981">
    <property type="entry name" value="LIPASE 2"/>
    <property type="match status" value="1"/>
</dbReference>
<keyword evidence="4" id="KW-0472">Membrane</keyword>
<evidence type="ECO:0000313" key="6">
    <source>
        <dbReference type="EMBL" id="GIJ44377.1"/>
    </source>
</evidence>
<feature type="transmembrane region" description="Helical" evidence="4">
    <location>
        <begin position="157"/>
        <end position="177"/>
    </location>
</feature>
<keyword evidence="7" id="KW-1185">Reference proteome</keyword>
<dbReference type="GO" id="GO:0019433">
    <property type="term" value="P:triglyceride catabolic process"/>
    <property type="evidence" value="ECO:0007669"/>
    <property type="project" value="TreeGrafter"/>
</dbReference>
<evidence type="ECO:0000256" key="1">
    <source>
        <dbReference type="PIRSR" id="PIRSR637460-1"/>
    </source>
</evidence>
<feature type="active site" evidence="1">
    <location>
        <position position="527"/>
    </location>
</feature>
<dbReference type="AlphaFoldDB" id="A0A8J3YHI4"/>
<dbReference type="InterPro" id="IPR013830">
    <property type="entry name" value="SGNH_hydro"/>
</dbReference>
<feature type="transmembrane region" description="Helical" evidence="4">
    <location>
        <begin position="597"/>
        <end position="621"/>
    </location>
</feature>
<evidence type="ECO:0000256" key="4">
    <source>
        <dbReference type="SAM" id="Phobius"/>
    </source>
</evidence>
<evidence type="ECO:0000256" key="2">
    <source>
        <dbReference type="PIRSR" id="PIRSR637460-2"/>
    </source>
</evidence>
<dbReference type="Proteomes" id="UP000619260">
    <property type="component" value="Unassembled WGS sequence"/>
</dbReference>
<dbReference type="SUPFAM" id="SSF52266">
    <property type="entry name" value="SGNH hydrolase"/>
    <property type="match status" value="1"/>
</dbReference>
<keyword evidence="4" id="KW-1133">Transmembrane helix</keyword>
<feature type="transmembrane region" description="Helical" evidence="4">
    <location>
        <begin position="12"/>
        <end position="29"/>
    </location>
</feature>
<dbReference type="Gene3D" id="3.40.50.1110">
    <property type="entry name" value="SGNH hydrolase"/>
    <property type="match status" value="1"/>
</dbReference>
<reference evidence="6" key="1">
    <citation type="submission" date="2021-01" db="EMBL/GenBank/DDBJ databases">
        <title>Whole genome shotgun sequence of Virgisporangium aliadipatigenens NBRC 105644.</title>
        <authorList>
            <person name="Komaki H."/>
            <person name="Tamura T."/>
        </authorList>
    </citation>
    <scope>NUCLEOTIDE SEQUENCE</scope>
    <source>
        <strain evidence="6">NBRC 105644</strain>
    </source>
</reference>
<feature type="disulfide bond" evidence="2">
    <location>
        <begin position="439"/>
        <end position="490"/>
    </location>
</feature>
<accession>A0A8J3YHI4</accession>
<feature type="transmembrane region" description="Helical" evidence="4">
    <location>
        <begin position="189"/>
        <end position="208"/>
    </location>
</feature>